<dbReference type="SMART" id="SM00630">
    <property type="entry name" value="Sema"/>
    <property type="match status" value="1"/>
</dbReference>
<dbReference type="Pfam" id="PF17960">
    <property type="entry name" value="TIG_plexin"/>
    <property type="match status" value="1"/>
</dbReference>
<dbReference type="PANTHER" id="PTHR22625:SF44">
    <property type="entry name" value="PLEXIN-B"/>
    <property type="match status" value="1"/>
</dbReference>
<dbReference type="CDD" id="cd11236">
    <property type="entry name" value="Sema_plexin_like"/>
    <property type="match status" value="1"/>
</dbReference>
<dbReference type="RefSeq" id="XP_022256019.1">
    <property type="nucleotide sequence ID" value="XM_022400311.1"/>
</dbReference>
<evidence type="ECO:0000256" key="11">
    <source>
        <dbReference type="ARBA" id="ARBA00023180"/>
    </source>
</evidence>
<dbReference type="Gene3D" id="2.130.10.10">
    <property type="entry name" value="YVTN repeat-like/Quinoprotein amine dehydrogenase"/>
    <property type="match status" value="1"/>
</dbReference>
<evidence type="ECO:0000256" key="9">
    <source>
        <dbReference type="ARBA" id="ARBA00023136"/>
    </source>
</evidence>
<evidence type="ECO:0000256" key="2">
    <source>
        <dbReference type="ARBA" id="ARBA00010297"/>
    </source>
</evidence>
<reference evidence="16 17" key="1">
    <citation type="submission" date="2025-05" db="UniProtKB">
        <authorList>
            <consortium name="RefSeq"/>
        </authorList>
    </citation>
    <scope>IDENTIFICATION</scope>
    <source>
        <tissue evidence="16 17">Muscle</tissue>
    </source>
</reference>
<dbReference type="InterPro" id="IPR031148">
    <property type="entry name" value="Plexin"/>
</dbReference>
<proteinExistence type="inferred from homology"/>
<feature type="domain" description="Sema" evidence="14">
    <location>
        <begin position="63"/>
        <end position="537"/>
    </location>
</feature>
<dbReference type="InterPro" id="IPR015943">
    <property type="entry name" value="WD40/YVTN_repeat-like_dom_sf"/>
</dbReference>
<keyword evidence="15" id="KW-1185">Reference proteome</keyword>
<dbReference type="Pfam" id="PF01437">
    <property type="entry name" value="PSI"/>
    <property type="match status" value="1"/>
</dbReference>
<evidence type="ECO:0000256" key="8">
    <source>
        <dbReference type="ARBA" id="ARBA00022989"/>
    </source>
</evidence>
<gene>
    <name evidence="16 17 18 19" type="primary">LOC106470475</name>
</gene>
<organism evidence="15 19">
    <name type="scientific">Limulus polyphemus</name>
    <name type="common">Atlantic horseshoe crab</name>
    <dbReference type="NCBI Taxonomy" id="6850"/>
    <lineage>
        <taxon>Eukaryota</taxon>
        <taxon>Metazoa</taxon>
        <taxon>Ecdysozoa</taxon>
        <taxon>Arthropoda</taxon>
        <taxon>Chelicerata</taxon>
        <taxon>Merostomata</taxon>
        <taxon>Xiphosura</taxon>
        <taxon>Limulidae</taxon>
        <taxon>Limulus</taxon>
    </lineage>
</organism>
<comment type="caution">
    <text evidence="12">Lacks conserved residue(s) required for the propagation of feature annotation.</text>
</comment>
<dbReference type="GeneID" id="106470475"/>
<dbReference type="Pfam" id="PF24479">
    <property type="entry name" value="PSI_PlexinA-B"/>
    <property type="match status" value="1"/>
</dbReference>
<evidence type="ECO:0000256" key="13">
    <source>
        <dbReference type="SAM" id="Coils"/>
    </source>
</evidence>
<dbReference type="InterPro" id="IPR013783">
    <property type="entry name" value="Ig-like_fold"/>
</dbReference>
<dbReference type="InterPro" id="IPR014756">
    <property type="entry name" value="Ig_E-set"/>
</dbReference>
<evidence type="ECO:0000256" key="4">
    <source>
        <dbReference type="ARBA" id="ARBA00022692"/>
    </source>
</evidence>
<dbReference type="Pfam" id="PF20170">
    <property type="entry name" value="Plexin_RBD"/>
    <property type="match status" value="1"/>
</dbReference>
<accession>A0ABM1TJU6</accession>
<dbReference type="SMART" id="SM00423">
    <property type="entry name" value="PSI"/>
    <property type="match status" value="3"/>
</dbReference>
<dbReference type="InterPro" id="IPR041019">
    <property type="entry name" value="TIG1_plexin"/>
</dbReference>
<keyword evidence="5" id="KW-0732">Signal</keyword>
<evidence type="ECO:0000256" key="7">
    <source>
        <dbReference type="ARBA" id="ARBA00022902"/>
    </source>
</evidence>
<dbReference type="InterPro" id="IPR001627">
    <property type="entry name" value="Semap_dom"/>
</dbReference>
<dbReference type="Gene3D" id="3.10.20.90">
    <property type="entry name" value="Phosphatidylinositol 3-kinase Catalytic Subunit, Chain A, domain 1"/>
    <property type="match status" value="1"/>
</dbReference>
<evidence type="ECO:0000256" key="12">
    <source>
        <dbReference type="PROSITE-ProRule" id="PRU00352"/>
    </source>
</evidence>
<dbReference type="RefSeq" id="XP_022256110.1">
    <property type="nucleotide sequence ID" value="XM_022400402.1"/>
</dbReference>
<dbReference type="InterPro" id="IPR036352">
    <property type="entry name" value="Semap_dom_sf"/>
</dbReference>
<evidence type="ECO:0000256" key="1">
    <source>
        <dbReference type="ARBA" id="ARBA00004251"/>
    </source>
</evidence>
<keyword evidence="8" id="KW-1133">Transmembrane helix</keyword>
<evidence type="ECO:0000313" key="16">
    <source>
        <dbReference type="RefSeq" id="XP_022256019.1"/>
    </source>
</evidence>
<keyword evidence="6" id="KW-0677">Repeat</keyword>
<dbReference type="SMART" id="SM00429">
    <property type="entry name" value="IPT"/>
    <property type="match status" value="4"/>
</dbReference>
<dbReference type="PROSITE" id="PS51004">
    <property type="entry name" value="SEMA"/>
    <property type="match status" value="1"/>
</dbReference>
<dbReference type="Gene3D" id="1.10.506.10">
    <property type="entry name" value="GTPase Activation - p120gap, domain 1"/>
    <property type="match status" value="1"/>
</dbReference>
<comment type="subcellular location">
    <subcellularLocation>
        <location evidence="1">Cell membrane</location>
        <topology evidence="1">Single-pass type I membrane protein</topology>
    </subcellularLocation>
</comment>
<dbReference type="RefSeq" id="XP_022256152.1">
    <property type="nucleotide sequence ID" value="XM_022400444.1"/>
</dbReference>
<dbReference type="Pfam" id="PF18020">
    <property type="entry name" value="TIG_2"/>
    <property type="match status" value="1"/>
</dbReference>
<dbReference type="CDD" id="cd12205">
    <property type="entry name" value="RasGAP_plexin"/>
    <property type="match status" value="1"/>
</dbReference>
<dbReference type="Pfam" id="PF01403">
    <property type="entry name" value="Sema"/>
    <property type="match status" value="1"/>
</dbReference>
<keyword evidence="10" id="KW-1015">Disulfide bond</keyword>
<keyword evidence="4" id="KW-0812">Transmembrane</keyword>
<name>A0ABM1TJU6_LIMPO</name>
<keyword evidence="13" id="KW-0175">Coiled coil</keyword>
<dbReference type="SUPFAM" id="SSF103575">
    <property type="entry name" value="Plexin repeat"/>
    <property type="match status" value="1"/>
</dbReference>
<dbReference type="PANTHER" id="PTHR22625">
    <property type="entry name" value="PLEXIN"/>
    <property type="match status" value="1"/>
</dbReference>
<protein>
    <submittedName>
        <fullName evidence="16 17">Plexin-B-like isoform X1</fullName>
    </submittedName>
</protein>
<dbReference type="InterPro" id="IPR016201">
    <property type="entry name" value="PSI"/>
</dbReference>
<evidence type="ECO:0000259" key="14">
    <source>
        <dbReference type="PROSITE" id="PS51004"/>
    </source>
</evidence>
<keyword evidence="9" id="KW-0472">Membrane</keyword>
<evidence type="ECO:0000313" key="17">
    <source>
        <dbReference type="RefSeq" id="XP_022256062.1"/>
    </source>
</evidence>
<sequence>MDWTVTRGPTWSLFPKMTSYPGGVGYTSWNVLRQGHQKNFLSVRRTRCFVHCVVWLSCLVFLRLVQTVAALEDTNISVSYTTFNESVNFTHIIVDQDTGRVYVGATNWLYQFDSSLELEKEVKIGPVEDSIQCSPTDCFHQKKMVTNNVNKVLVIDSQAGKLIVCGSVHQGACRRHQLGNINIVEDLVPVPVAANDENSSTFAFIGPAQYFSYPSRVLYVATTNSRLGPYRDMVPAITSRSLEEDTGRLFGIIEKSFSTIARVDISFHLRDYYLVSYIYGFHSGGFIYFASVQRKSHLRALEEWGYMTRLARVCASDAGYNSYTEVTLQCVGTDGTEFNLLQDATVGPAGSDLATALQIDTGSNVFIGVFATSADHTSASSPPSAVCVYSLAEIEQRFTENIHMCYNGSVLARNMDYIAGSIENCPEPGKGGNIFSFCTETLKLNGTVPITATAVAIFPNVTLTAVTSTTTAKHTVAFVGTDTGYLKKMLINNGEDADEFEEVAVDPGNPVLADLHLDTTEQFVYVASPYKLTKARIEQCQQYNSCELCLKARNPYCGWCSLEKRCTVTSACQNATSGFSDSSPRWLSLNTQQCIDVQAVKPEQLPVTSMIMVELVINQLPNLPFGAHYLCVFGNSATIRAQVTGTGLACMTPRIEDRPSILPHKDHVIVDLAVRSSETNTDFLHKPFAFYDCSVHETCSSCVTSSWACSWCLHENRCMHNSSSCLRTIITGENSPQNSLIKGRRYCPSFALKREILLPNGVRKEIALDGKNLPSLLDNFQCVVEIEGAKERVLARVYGNKIICAETVYTYEAEVGQLNATLTVFWHGDSYIDQTIVTLYKCHLLGSHGGQADCSLCLTRHPKFRCAWCGDQCSYSNSCLETPALTCPPPRIDWIHPLSGPIQGGTLMAIEGSNLGTSEEEIGNKITIGGIPCIPVEYSISVRVVCRTGPNKTPGAAEIVVGNNAGLTRAREQFLYKVVNLENIHPTIGPMAGGTRLYLSGENLNVGSHMEIYLDNLPCIVDRTLASNSQVSCRTTRAPSPNYSVKMLFLIIDNATLTLPDPFIYTFNPTILRIYPLKSFVSGGRGVTVVGTSLQAIQQPHMAIFDNETLLNETVCDVISNSQMVCPSPSLSRDAVRAFLASSKRNTGMHAEELKFQIGFIMDDVSSVRELQANFPAIHSDMVYVPDPRFFPFHGDGIKLYKGESLVIEGEHLLRASTESEVSVTVGTRPCNLTSLAMTQLVCLPPEDQPQGTDELGRTTVTVLPMVVVRVGLNLRYEIGYLRYEVMKTYKFPPEAIWGIASGGALLMLFSLVILAVLRHKSSQAEREYKRIQLQMDTLENSVRSECKQAFAELQTDMTDLTNYLQASGVPILDHKSFVMKVFFPGVYDHPLLQDRKTKNNGLYSNYEIAMSQFQQLLNTKGFLITFINTLEGQKTFSIRDRVNVASLLMIIFLEKMEYATEVLKTLLMQLIERSVNTKHPQLMLRRTESVVEKMLTNWMALNMYDYLKDRAGSALFLLFCAVKYQVEKGPVDAFTHDARYSLSEERLLREQIEYSTVTIHIIQDDQDEKLQLRVNDCDTISQVKFKVLDALYKNTPFSLRPSVNDVDLVLYMPEWKSGRGGQLTLADDDLTTKTISGWRRINTLRHYGVTESAVMSLVSRQNDSLSSNCKGTGNTSLNSTSPFISNCDVEHGVRYWHLVMPVDDHHGSQKDHCHKAIPEIFLTRLLSTKGTVQTFVDDFLATVLTVTEDIPPAVKWLFDLLDEGASKHNITDPEVAHSWKSNSLPLRFWVNFVKNPDFVLDVYKTPLLDSCLSVVAQTLMDACSTSEHRLGKDSPSNKLLFARDIPAYRKVVMRYYKDVRVLPAVTDQEISAKMQTLSLSHIGEFDTLAALKALYVYAAKYMDEFLQDLNDDSNCQQNHLAHRLETVACTLQGEETSVC</sequence>
<dbReference type="InterPro" id="IPR002909">
    <property type="entry name" value="IPT_dom"/>
</dbReference>
<comment type="similarity">
    <text evidence="2">Belongs to the plexin family.</text>
</comment>
<evidence type="ECO:0000313" key="18">
    <source>
        <dbReference type="RefSeq" id="XP_022256110.1"/>
    </source>
</evidence>
<dbReference type="InterPro" id="IPR002165">
    <property type="entry name" value="Plexin_repeat"/>
</dbReference>
<keyword evidence="11" id="KW-0325">Glycoprotein</keyword>
<dbReference type="Pfam" id="PF08337">
    <property type="entry name" value="Plexin_cytopl"/>
    <property type="match status" value="1"/>
</dbReference>
<keyword evidence="7" id="KW-0524">Neurogenesis</keyword>
<dbReference type="Gene3D" id="2.60.40.10">
    <property type="entry name" value="Immunoglobulins"/>
    <property type="match status" value="5"/>
</dbReference>
<keyword evidence="3" id="KW-1003">Cell membrane</keyword>
<evidence type="ECO:0000256" key="10">
    <source>
        <dbReference type="ARBA" id="ARBA00023157"/>
    </source>
</evidence>
<dbReference type="InterPro" id="IPR041362">
    <property type="entry name" value="TIG2_plexin"/>
</dbReference>
<evidence type="ECO:0000313" key="15">
    <source>
        <dbReference type="Proteomes" id="UP000694941"/>
    </source>
</evidence>
<dbReference type="RefSeq" id="XP_022256062.1">
    <property type="nucleotide sequence ID" value="XM_022400354.1"/>
</dbReference>
<evidence type="ECO:0000256" key="6">
    <source>
        <dbReference type="ARBA" id="ARBA00022737"/>
    </source>
</evidence>
<dbReference type="InterPro" id="IPR013548">
    <property type="entry name" value="Plexin_cytoplasmic_RasGAP_dom"/>
</dbReference>
<dbReference type="SUPFAM" id="SSF101912">
    <property type="entry name" value="Sema domain"/>
    <property type="match status" value="1"/>
</dbReference>
<dbReference type="Proteomes" id="UP000694941">
    <property type="component" value="Unplaced"/>
</dbReference>
<dbReference type="InterPro" id="IPR046800">
    <property type="entry name" value="Plexin_RBD"/>
</dbReference>
<evidence type="ECO:0000256" key="5">
    <source>
        <dbReference type="ARBA" id="ARBA00022729"/>
    </source>
</evidence>
<dbReference type="Pfam" id="PF01833">
    <property type="entry name" value="TIG"/>
    <property type="match status" value="3"/>
</dbReference>
<dbReference type="SUPFAM" id="SSF81296">
    <property type="entry name" value="E set domains"/>
    <property type="match status" value="3"/>
</dbReference>
<dbReference type="InterPro" id="IPR008936">
    <property type="entry name" value="Rho_GTPase_activation_prot"/>
</dbReference>
<evidence type="ECO:0000256" key="3">
    <source>
        <dbReference type="ARBA" id="ARBA00022475"/>
    </source>
</evidence>
<evidence type="ECO:0000313" key="19">
    <source>
        <dbReference type="RefSeq" id="XP_022256152.1"/>
    </source>
</evidence>
<dbReference type="SUPFAM" id="SSF48350">
    <property type="entry name" value="GTPase activation domain, GAP"/>
    <property type="match status" value="1"/>
</dbReference>
<feature type="coiled-coil region" evidence="13">
    <location>
        <begin position="1315"/>
        <end position="1342"/>
    </location>
</feature>